<gene>
    <name evidence="1" type="ORF">SAMN02745664_10658</name>
</gene>
<dbReference type="STRING" id="34061.B0189_02315"/>
<dbReference type="EMBL" id="FTNU01000006">
    <property type="protein sequence ID" value="SIR89740.1"/>
    <property type="molecule type" value="Genomic_DNA"/>
</dbReference>
<dbReference type="AlphaFoldDB" id="A0A1N7ENV0"/>
<dbReference type="RefSeq" id="WP_076555145.1">
    <property type="nucleotide sequence ID" value="NZ_FTNU01000006.1"/>
</dbReference>
<organism evidence="1 2">
    <name type="scientific">Moraxella cuniculi DSM 21768</name>
    <dbReference type="NCBI Taxonomy" id="1122245"/>
    <lineage>
        <taxon>Bacteria</taxon>
        <taxon>Pseudomonadati</taxon>
        <taxon>Pseudomonadota</taxon>
        <taxon>Gammaproteobacteria</taxon>
        <taxon>Moraxellales</taxon>
        <taxon>Moraxellaceae</taxon>
        <taxon>Moraxella</taxon>
    </lineage>
</organism>
<sequence length="167" mass="19558">MSIQYWRMQLHPDDSTFSSFYAHTSIAKGFIGLDFKKESNAGDLLTLQNDDSLGYQKTYLPFAKDIKIGDIVLVVAHHNPIAVVKVTSNYNYIREVIPELGIWFRHFRQIDKDNIIYYSDFETNKNKYQSITMTNTISRLRNEDTQSMQLIQEMITWEKSNNPDSIY</sequence>
<name>A0A1N7ENV0_9GAMM</name>
<dbReference type="Proteomes" id="UP000187495">
    <property type="component" value="Unassembled WGS sequence"/>
</dbReference>
<evidence type="ECO:0000313" key="1">
    <source>
        <dbReference type="EMBL" id="SIR89740.1"/>
    </source>
</evidence>
<reference evidence="2" key="1">
    <citation type="submission" date="2017-01" db="EMBL/GenBank/DDBJ databases">
        <authorList>
            <person name="Varghese N."/>
            <person name="Submissions S."/>
        </authorList>
    </citation>
    <scope>NUCLEOTIDE SEQUENCE [LARGE SCALE GENOMIC DNA]</scope>
    <source>
        <strain evidence="2">DSM 21768</strain>
    </source>
</reference>
<accession>A0A1N7ENV0</accession>
<evidence type="ECO:0000313" key="2">
    <source>
        <dbReference type="Proteomes" id="UP000187495"/>
    </source>
</evidence>
<keyword evidence="2" id="KW-1185">Reference proteome</keyword>
<proteinExistence type="predicted"/>
<protein>
    <submittedName>
        <fullName evidence="1">Uncharacterized protein</fullName>
    </submittedName>
</protein>